<evidence type="ECO:0000313" key="4">
    <source>
        <dbReference type="Proteomes" id="UP000762676"/>
    </source>
</evidence>
<evidence type="ECO:0000259" key="2">
    <source>
        <dbReference type="PROSITE" id="PS50175"/>
    </source>
</evidence>
<dbReference type="SUPFAM" id="SSF50630">
    <property type="entry name" value="Acid proteases"/>
    <property type="match status" value="1"/>
</dbReference>
<dbReference type="CDD" id="cd01647">
    <property type="entry name" value="RT_LTR"/>
    <property type="match status" value="1"/>
</dbReference>
<dbReference type="InterPro" id="IPR043502">
    <property type="entry name" value="DNA/RNA_pol_sf"/>
</dbReference>
<feature type="domain" description="Peptidase A2" evidence="2">
    <location>
        <begin position="20"/>
        <end position="99"/>
    </location>
</feature>
<accession>A0AAV4FT12</accession>
<dbReference type="Gene3D" id="3.10.10.10">
    <property type="entry name" value="HIV Type 1 Reverse Transcriptase, subunit A, domain 1"/>
    <property type="match status" value="1"/>
</dbReference>
<reference evidence="3 4" key="1">
    <citation type="journal article" date="2021" name="Elife">
        <title>Chloroplast acquisition without the gene transfer in kleptoplastic sea slugs, Plakobranchus ocellatus.</title>
        <authorList>
            <person name="Maeda T."/>
            <person name="Takahashi S."/>
            <person name="Yoshida T."/>
            <person name="Shimamura S."/>
            <person name="Takaki Y."/>
            <person name="Nagai Y."/>
            <person name="Toyoda A."/>
            <person name="Suzuki Y."/>
            <person name="Arimoto A."/>
            <person name="Ishii H."/>
            <person name="Satoh N."/>
            <person name="Nishiyama T."/>
            <person name="Hasebe M."/>
            <person name="Maruyama T."/>
            <person name="Minagawa J."/>
            <person name="Obokata J."/>
            <person name="Shigenobu S."/>
        </authorList>
    </citation>
    <scope>NUCLEOTIDE SEQUENCE [LARGE SCALE GENOMIC DNA]</scope>
</reference>
<dbReference type="EMBL" id="BMAT01000929">
    <property type="protein sequence ID" value="GFR76472.1"/>
    <property type="molecule type" value="Genomic_DNA"/>
</dbReference>
<proteinExistence type="predicted"/>
<comment type="caution">
    <text evidence="3">The sequence shown here is derived from an EMBL/GenBank/DDBJ whole genome shotgun (WGS) entry which is preliminary data.</text>
</comment>
<dbReference type="InterPro" id="IPR021109">
    <property type="entry name" value="Peptidase_aspartic_dom_sf"/>
</dbReference>
<protein>
    <submittedName>
        <fullName evidence="3">Pol polyprotein</fullName>
    </submittedName>
</protein>
<dbReference type="Pfam" id="PF00078">
    <property type="entry name" value="RVT_1"/>
    <property type="match status" value="1"/>
</dbReference>
<dbReference type="InterPro" id="IPR050951">
    <property type="entry name" value="Retrovirus_Pol_polyprotein"/>
</dbReference>
<dbReference type="InterPro" id="IPR000477">
    <property type="entry name" value="RT_dom"/>
</dbReference>
<dbReference type="InterPro" id="IPR001995">
    <property type="entry name" value="Peptidase_A2_cat"/>
</dbReference>
<dbReference type="GO" id="GO:0006508">
    <property type="term" value="P:proteolysis"/>
    <property type="evidence" value="ECO:0007669"/>
    <property type="project" value="InterPro"/>
</dbReference>
<evidence type="ECO:0000256" key="1">
    <source>
        <dbReference type="ARBA" id="ARBA00022801"/>
    </source>
</evidence>
<dbReference type="AlphaFoldDB" id="A0AAV4FT12"/>
<evidence type="ECO:0000313" key="3">
    <source>
        <dbReference type="EMBL" id="GFR76472.1"/>
    </source>
</evidence>
<keyword evidence="1" id="KW-0378">Hydrolase</keyword>
<dbReference type="Pfam" id="PF13650">
    <property type="entry name" value="Asp_protease_2"/>
    <property type="match status" value="1"/>
</dbReference>
<dbReference type="PROSITE" id="PS50175">
    <property type="entry name" value="ASP_PROT_RETROV"/>
    <property type="match status" value="1"/>
</dbReference>
<dbReference type="InterPro" id="IPR043128">
    <property type="entry name" value="Rev_trsase/Diguanyl_cyclase"/>
</dbReference>
<keyword evidence="4" id="KW-1185">Reference proteome</keyword>
<dbReference type="PANTHER" id="PTHR37984">
    <property type="entry name" value="PROTEIN CBG26694"/>
    <property type="match status" value="1"/>
</dbReference>
<sequence length="329" mass="36816">MSSSTHAPISVPGDINGQTVQFQLDTGAALTVITDKDFQTIADGKILMSQCGKQLQTYTGETVPVLGECVVDVRYGNQAAQLPLVVVEGEGPPLLGRNWLQQIKLNWKDIFVIQRTDDVNQGPLNLEKILKDNSAVFGTNGLLNDRTVKLSIKDTNPKYCKARVPPYAMREKIENELNRLESQGIIKKVDSSDWATPIVPVLKKDNSVRICGDYKVTVNKVIEMNRYPIPNIEDISLKLANGEKFTELDFSHAYTQLELHPESKKFTTINTHKGLYQYERLCFGISSSPGLFQTVMDSIFQDVPNVCVYFDNLYITGANDTEHLQTLRS</sequence>
<dbReference type="Gene3D" id="2.40.70.10">
    <property type="entry name" value="Acid Proteases"/>
    <property type="match status" value="1"/>
</dbReference>
<name>A0AAV4FT12_9GAST</name>
<dbReference type="SUPFAM" id="SSF56672">
    <property type="entry name" value="DNA/RNA polymerases"/>
    <property type="match status" value="1"/>
</dbReference>
<dbReference type="Proteomes" id="UP000762676">
    <property type="component" value="Unassembled WGS sequence"/>
</dbReference>
<organism evidence="3 4">
    <name type="scientific">Elysia marginata</name>
    <dbReference type="NCBI Taxonomy" id="1093978"/>
    <lineage>
        <taxon>Eukaryota</taxon>
        <taxon>Metazoa</taxon>
        <taxon>Spiralia</taxon>
        <taxon>Lophotrochozoa</taxon>
        <taxon>Mollusca</taxon>
        <taxon>Gastropoda</taxon>
        <taxon>Heterobranchia</taxon>
        <taxon>Euthyneura</taxon>
        <taxon>Panpulmonata</taxon>
        <taxon>Sacoglossa</taxon>
        <taxon>Placobranchoidea</taxon>
        <taxon>Plakobranchidae</taxon>
        <taxon>Elysia</taxon>
    </lineage>
</organism>
<dbReference type="PANTHER" id="PTHR37984:SF13">
    <property type="entry name" value="RIBONUCLEASE H"/>
    <property type="match status" value="1"/>
</dbReference>
<dbReference type="Gene3D" id="3.30.70.270">
    <property type="match status" value="1"/>
</dbReference>
<gene>
    <name evidence="3" type="ORF">ElyMa_000483900</name>
</gene>
<dbReference type="GO" id="GO:0004190">
    <property type="term" value="F:aspartic-type endopeptidase activity"/>
    <property type="evidence" value="ECO:0007669"/>
    <property type="project" value="InterPro"/>
</dbReference>